<sequence length="382" mass="40951">MRVALELARVMAGKRTRGMKMCKALAGAFIAVGLNVVSLVVPASAFEFRQFGDWGVSCDNAYDCTISFNPATTPTDKSGLSGLQWHRTIDPSSPLLMSLPFPPGLSQKADGKGTFSIAVDGVERYSVAIKDLSRDDVLGTFGVKEPDGLRALFTTMTTGRVATISYSGAAGDFSSQIKLDGLDAGGRYVDRLQERNGRTDALIVVGSVPPPANSAVHAIDSLSQLPDSVLRNLTDEKSVCYTTEDQLAQADAFAFDTSAGSAIVLPCGPSGAYNQPYQIYVGNDETYHRSEFPNVSDTGITVLETVYNVSFDLRERKLTSVYLGRGLGDCGVAHYWKIDDKATGNPLVLTEERGKNACDGSGVGADKWPVTWSADQRDTTEK</sequence>
<evidence type="ECO:0000313" key="2">
    <source>
        <dbReference type="Proteomes" id="UP000318801"/>
    </source>
</evidence>
<proteinExistence type="predicted"/>
<dbReference type="Proteomes" id="UP000318801">
    <property type="component" value="Unassembled WGS sequence"/>
</dbReference>
<organism evidence="1 2">
    <name type="scientific">Martelella alba</name>
    <dbReference type="NCBI Taxonomy" id="2590451"/>
    <lineage>
        <taxon>Bacteria</taxon>
        <taxon>Pseudomonadati</taxon>
        <taxon>Pseudomonadota</taxon>
        <taxon>Alphaproteobacteria</taxon>
        <taxon>Hyphomicrobiales</taxon>
        <taxon>Aurantimonadaceae</taxon>
        <taxon>Martelella</taxon>
    </lineage>
</organism>
<comment type="caution">
    <text evidence="1">The sequence shown here is derived from an EMBL/GenBank/DDBJ whole genome shotgun (WGS) entry which is preliminary data.</text>
</comment>
<dbReference type="EMBL" id="VHLG01000003">
    <property type="protein sequence ID" value="TPW31752.1"/>
    <property type="molecule type" value="Genomic_DNA"/>
</dbReference>
<protein>
    <submittedName>
        <fullName evidence="1">DUF1176 domain-containing protein</fullName>
    </submittedName>
</protein>
<gene>
    <name evidence="1" type="ORF">FJU08_08400</name>
</gene>
<name>A0A506UBI3_9HYPH</name>
<dbReference type="OrthoDB" id="330924at2"/>
<accession>A0A506UBI3</accession>
<dbReference type="Pfam" id="PF06674">
    <property type="entry name" value="DUF1176"/>
    <property type="match status" value="1"/>
</dbReference>
<dbReference type="InterPro" id="IPR009560">
    <property type="entry name" value="DUF1176"/>
</dbReference>
<keyword evidence="2" id="KW-1185">Reference proteome</keyword>
<evidence type="ECO:0000313" key="1">
    <source>
        <dbReference type="EMBL" id="TPW31752.1"/>
    </source>
</evidence>
<dbReference type="AlphaFoldDB" id="A0A506UBI3"/>
<reference evidence="1 2" key="1">
    <citation type="submission" date="2019-06" db="EMBL/GenBank/DDBJ databases">
        <authorList>
            <person name="Li M."/>
        </authorList>
    </citation>
    <scope>NUCLEOTIDE SEQUENCE [LARGE SCALE GENOMIC DNA]</scope>
    <source>
        <strain evidence="1 2">BGMRC2036</strain>
    </source>
</reference>